<dbReference type="Proteomes" id="UP000799770">
    <property type="component" value="Unassembled WGS sequence"/>
</dbReference>
<protein>
    <submittedName>
        <fullName evidence="2">Uncharacterized protein</fullName>
    </submittedName>
</protein>
<evidence type="ECO:0000313" key="3">
    <source>
        <dbReference type="Proteomes" id="UP000799770"/>
    </source>
</evidence>
<feature type="region of interest" description="Disordered" evidence="1">
    <location>
        <begin position="153"/>
        <end position="181"/>
    </location>
</feature>
<proteinExistence type="predicted"/>
<evidence type="ECO:0000256" key="1">
    <source>
        <dbReference type="SAM" id="MobiDB-lite"/>
    </source>
</evidence>
<accession>A0A6A5YND2</accession>
<organism evidence="2 3">
    <name type="scientific">Lophiotrema nucula</name>
    <dbReference type="NCBI Taxonomy" id="690887"/>
    <lineage>
        <taxon>Eukaryota</taxon>
        <taxon>Fungi</taxon>
        <taxon>Dikarya</taxon>
        <taxon>Ascomycota</taxon>
        <taxon>Pezizomycotina</taxon>
        <taxon>Dothideomycetes</taxon>
        <taxon>Pleosporomycetidae</taxon>
        <taxon>Pleosporales</taxon>
        <taxon>Lophiotremataceae</taxon>
        <taxon>Lophiotrema</taxon>
    </lineage>
</organism>
<keyword evidence="3" id="KW-1185">Reference proteome</keyword>
<sequence>MSDRKGDRRVIIDHTVHRVDDPTWNLYLSMTITEINAIQDDVQKAIAIEVHDREPRRKQKREEQSRVHREKRKAERSKEANAAEGSLLRQGSGGKSEAQRQIWNDWTLTFQVSGEPNAPLRAPDRRFPDSTSSASLSPSAVYGLLPSTESQVRASSFKAPNPTVHPLPDSASNSSTNSLQPRKALNGRVLSANSSQPSNNAAPTATVTHPNQRVWIGTQSAIADPQAPKGSREDFLAERPSDADRDPQLTYYTTLREANERGGIYLPPEAANGYVDLIAKGHPYLTTFYMPAVEVKDPQNAPADEWKAHRLNWNAYEEKKASYARIWRTAYRVQRDASREMDIARVQGAAESHRSGQVGEYSSQADTRQKRVREEQDDVQEHEAKKQG</sequence>
<feature type="region of interest" description="Disordered" evidence="1">
    <location>
        <begin position="114"/>
        <end position="138"/>
    </location>
</feature>
<feature type="compositionally biased region" description="Basic and acidic residues" evidence="1">
    <location>
        <begin position="53"/>
        <end position="81"/>
    </location>
</feature>
<dbReference type="AlphaFoldDB" id="A0A6A5YND2"/>
<feature type="compositionally biased region" description="Basic and acidic residues" evidence="1">
    <location>
        <begin position="230"/>
        <end position="246"/>
    </location>
</feature>
<feature type="compositionally biased region" description="Basic and acidic residues" evidence="1">
    <location>
        <begin position="367"/>
        <end position="388"/>
    </location>
</feature>
<gene>
    <name evidence="2" type="ORF">BDV96DRAFT_652383</name>
</gene>
<feature type="region of interest" description="Disordered" evidence="1">
    <location>
        <begin position="221"/>
        <end position="246"/>
    </location>
</feature>
<feature type="region of interest" description="Disordered" evidence="1">
    <location>
        <begin position="53"/>
        <end position="99"/>
    </location>
</feature>
<feature type="compositionally biased region" description="Polar residues" evidence="1">
    <location>
        <begin position="170"/>
        <end position="180"/>
    </location>
</feature>
<evidence type="ECO:0000313" key="2">
    <source>
        <dbReference type="EMBL" id="KAF2108769.1"/>
    </source>
</evidence>
<name>A0A6A5YND2_9PLEO</name>
<feature type="region of interest" description="Disordered" evidence="1">
    <location>
        <begin position="347"/>
        <end position="388"/>
    </location>
</feature>
<dbReference type="EMBL" id="ML977345">
    <property type="protein sequence ID" value="KAF2108769.1"/>
    <property type="molecule type" value="Genomic_DNA"/>
</dbReference>
<reference evidence="2" key="1">
    <citation type="journal article" date="2020" name="Stud. Mycol.">
        <title>101 Dothideomycetes genomes: a test case for predicting lifestyles and emergence of pathogens.</title>
        <authorList>
            <person name="Haridas S."/>
            <person name="Albert R."/>
            <person name="Binder M."/>
            <person name="Bloem J."/>
            <person name="Labutti K."/>
            <person name="Salamov A."/>
            <person name="Andreopoulos B."/>
            <person name="Baker S."/>
            <person name="Barry K."/>
            <person name="Bills G."/>
            <person name="Bluhm B."/>
            <person name="Cannon C."/>
            <person name="Castanera R."/>
            <person name="Culley D."/>
            <person name="Daum C."/>
            <person name="Ezra D."/>
            <person name="Gonzalez J."/>
            <person name="Henrissat B."/>
            <person name="Kuo A."/>
            <person name="Liang C."/>
            <person name="Lipzen A."/>
            <person name="Lutzoni F."/>
            <person name="Magnuson J."/>
            <person name="Mondo S."/>
            <person name="Nolan M."/>
            <person name="Ohm R."/>
            <person name="Pangilinan J."/>
            <person name="Park H.-J."/>
            <person name="Ramirez L."/>
            <person name="Alfaro M."/>
            <person name="Sun H."/>
            <person name="Tritt A."/>
            <person name="Yoshinaga Y."/>
            <person name="Zwiers L.-H."/>
            <person name="Turgeon B."/>
            <person name="Goodwin S."/>
            <person name="Spatafora J."/>
            <person name="Crous P."/>
            <person name="Grigoriev I."/>
        </authorList>
    </citation>
    <scope>NUCLEOTIDE SEQUENCE</scope>
    <source>
        <strain evidence="2">CBS 627.86</strain>
    </source>
</reference>